<reference evidence="3" key="1">
    <citation type="submission" date="2022-11" db="EMBL/GenBank/DDBJ databases">
        <title>Temperate bacteriophages infecting mucin-degrading bacterium Ruminococcus gnavus from the human gut.</title>
        <authorList>
            <person name="Buttimer C."/>
        </authorList>
    </citation>
    <scope>NUCLEOTIDE SEQUENCE</scope>
    <source>
        <strain evidence="3">CCUG 49994</strain>
    </source>
</reference>
<evidence type="ECO:0000256" key="1">
    <source>
        <dbReference type="ARBA" id="ARBA00007521"/>
    </source>
</evidence>
<evidence type="ECO:0000313" key="4">
    <source>
        <dbReference type="Proteomes" id="UP001079535"/>
    </source>
</evidence>
<organism evidence="3 4">
    <name type="scientific">Mediterraneibacter gnavus</name>
    <name type="common">Ruminococcus gnavus</name>
    <dbReference type="NCBI Taxonomy" id="33038"/>
    <lineage>
        <taxon>Bacteria</taxon>
        <taxon>Bacillati</taxon>
        <taxon>Bacillota</taxon>
        <taxon>Clostridia</taxon>
        <taxon>Lachnospirales</taxon>
        <taxon>Lachnospiraceae</taxon>
        <taxon>Mediterraneibacter</taxon>
    </lineage>
</organism>
<dbReference type="EMBL" id="JAPRAY010000015">
    <property type="protein sequence ID" value="MCZ0668218.1"/>
    <property type="molecule type" value="Genomic_DNA"/>
</dbReference>
<dbReference type="Gene3D" id="2.30.30.110">
    <property type="match status" value="1"/>
</dbReference>
<proteinExistence type="inferred from homology"/>
<evidence type="ECO:0000313" key="3">
    <source>
        <dbReference type="EMBL" id="MCZ0668218.1"/>
    </source>
</evidence>
<dbReference type="Proteomes" id="UP001079535">
    <property type="component" value="Unassembled WGS sequence"/>
</dbReference>
<protein>
    <submittedName>
        <fullName evidence="3">Type II toxin-antitoxin system PemK/MazF family toxin</fullName>
    </submittedName>
</protein>
<gene>
    <name evidence="3" type="ORF">OZZ17_11810</name>
</gene>
<dbReference type="InterPro" id="IPR003477">
    <property type="entry name" value="PemK-like"/>
</dbReference>
<evidence type="ECO:0000256" key="2">
    <source>
        <dbReference type="ARBA" id="ARBA00022649"/>
    </source>
</evidence>
<comment type="similarity">
    <text evidence="1">Belongs to the PemK/MazF family.</text>
</comment>
<comment type="caution">
    <text evidence="3">The sequence shown here is derived from an EMBL/GenBank/DDBJ whole genome shotgun (WGS) entry which is preliminary data.</text>
</comment>
<accession>A0A9Q4F5G9</accession>
<name>A0A9Q4F5G9_MEDGN</name>
<dbReference type="RefSeq" id="WP_268803626.1">
    <property type="nucleotide sequence ID" value="NZ_JAPRAY010000015.1"/>
</dbReference>
<dbReference type="InterPro" id="IPR011067">
    <property type="entry name" value="Plasmid_toxin/cell-grow_inhib"/>
</dbReference>
<dbReference type="Pfam" id="PF02452">
    <property type="entry name" value="PemK_toxin"/>
    <property type="match status" value="1"/>
</dbReference>
<keyword evidence="2" id="KW-1277">Toxin-antitoxin system</keyword>
<dbReference type="SUPFAM" id="SSF50118">
    <property type="entry name" value="Cell growth inhibitor/plasmid maintenance toxic component"/>
    <property type="match status" value="1"/>
</dbReference>
<dbReference type="GO" id="GO:0003677">
    <property type="term" value="F:DNA binding"/>
    <property type="evidence" value="ECO:0007669"/>
    <property type="project" value="InterPro"/>
</dbReference>
<dbReference type="AlphaFoldDB" id="A0A9Q4F5G9"/>
<sequence length="280" mass="32165">MSKEFAKEDVVQNKKSAIRSLNNLLECLINDSSEQHLKKAHLISYWLKDYVRMIGFEESFEPTRNIAYKRGNIVKLNFGFNIGNEYGGLHYGIVLDNKNAHNSPVVTVIPLTSQKDNKEIHANSVDLGNEIYRSLKIKYDTISKALKDEQEEILSAQKAFTVLVDLAGESLEKYKQSDDKDACQDELQKAEKYLDATRKLEQLWQDKKTHNKAQQEYLDKIGLEISRMKEGSIALVNQITTISKMRIFDPRNIRGVLSGVSLSEENMEKINQKIKDLYIF</sequence>